<dbReference type="EMBL" id="JAGGLP010000001">
    <property type="protein sequence ID" value="MBP2047233.1"/>
    <property type="molecule type" value="Genomic_DNA"/>
</dbReference>
<evidence type="ECO:0000256" key="1">
    <source>
        <dbReference type="SAM" id="MobiDB-lite"/>
    </source>
</evidence>
<comment type="caution">
    <text evidence="2">The sequence shown here is derived from an EMBL/GenBank/DDBJ whole genome shotgun (WGS) entry which is preliminary data.</text>
</comment>
<reference evidence="2 3" key="1">
    <citation type="submission" date="2021-03" db="EMBL/GenBank/DDBJ databases">
        <title>Genomic Encyclopedia of Type Strains, Phase IV (KMG-IV): sequencing the most valuable type-strain genomes for metagenomic binning, comparative biology and taxonomic classification.</title>
        <authorList>
            <person name="Goeker M."/>
        </authorList>
    </citation>
    <scope>NUCLEOTIDE SEQUENCE [LARGE SCALE GENOMIC DNA]</scope>
    <source>
        <strain evidence="2 3">DSM 40499</strain>
    </source>
</reference>
<evidence type="ECO:0000313" key="3">
    <source>
        <dbReference type="Proteomes" id="UP001519309"/>
    </source>
</evidence>
<protein>
    <submittedName>
        <fullName evidence="2">Uncharacterized protein</fullName>
    </submittedName>
</protein>
<name>A0ABS4LIM5_9ACTN</name>
<gene>
    <name evidence="2" type="ORF">J2Z21_000155</name>
</gene>
<accession>A0ABS4LIM5</accession>
<sequence length="117" mass="12148">MEVAQYRLVPTPRHALVAGALPVEQGRYGAAVVGPDETEGGVLRPEGGYAGAAGPVEVHLGRDVVGRPVGRGAERVLVRRGRRVRGARPPLGLAGPVGGARQVCRRPPRRVGAARPA</sequence>
<keyword evidence="3" id="KW-1185">Reference proteome</keyword>
<feature type="region of interest" description="Disordered" evidence="1">
    <location>
        <begin position="87"/>
        <end position="117"/>
    </location>
</feature>
<dbReference type="Proteomes" id="UP001519309">
    <property type="component" value="Unassembled WGS sequence"/>
</dbReference>
<evidence type="ECO:0000313" key="2">
    <source>
        <dbReference type="EMBL" id="MBP2047233.1"/>
    </source>
</evidence>
<proteinExistence type="predicted"/>
<organism evidence="2 3">
    <name type="scientific">Streptomyces griseochromogenes</name>
    <dbReference type="NCBI Taxonomy" id="68214"/>
    <lineage>
        <taxon>Bacteria</taxon>
        <taxon>Bacillati</taxon>
        <taxon>Actinomycetota</taxon>
        <taxon>Actinomycetes</taxon>
        <taxon>Kitasatosporales</taxon>
        <taxon>Streptomycetaceae</taxon>
        <taxon>Streptomyces</taxon>
    </lineage>
</organism>